<keyword evidence="8" id="KW-1185">Reference proteome</keyword>
<evidence type="ECO:0000259" key="6">
    <source>
        <dbReference type="PROSITE" id="PS51677"/>
    </source>
</evidence>
<evidence type="ECO:0000313" key="7">
    <source>
        <dbReference type="EMBL" id="GGG63047.1"/>
    </source>
</evidence>
<reference evidence="7" key="1">
    <citation type="journal article" date="2014" name="Int. J. Syst. Evol. Microbiol.">
        <title>Complete genome sequence of Corynebacterium casei LMG S-19264T (=DSM 44701T), isolated from a smear-ripened cheese.</title>
        <authorList>
            <consortium name="US DOE Joint Genome Institute (JGI-PGF)"/>
            <person name="Walter F."/>
            <person name="Albersmeier A."/>
            <person name="Kalinowski J."/>
            <person name="Ruckert C."/>
        </authorList>
    </citation>
    <scope>NUCLEOTIDE SEQUENCE</scope>
    <source>
        <strain evidence="7">CGMCC 1.15762</strain>
    </source>
</reference>
<comment type="function">
    <text evidence="1">Is involved in generating a small heat-stable compound (Nod), an acylated oligomer of N-acetylglucosamine, that stimulates mitosis in various plant protoplasts.</text>
</comment>
<dbReference type="InterPro" id="IPR051398">
    <property type="entry name" value="Polysacch_Deacetylase"/>
</dbReference>
<dbReference type="InterPro" id="IPR011330">
    <property type="entry name" value="Glyco_hydro/deAcase_b/a-brl"/>
</dbReference>
<evidence type="ECO:0000256" key="5">
    <source>
        <dbReference type="ARBA" id="ARBA00032976"/>
    </source>
</evidence>
<dbReference type="PROSITE" id="PS51677">
    <property type="entry name" value="NODB"/>
    <property type="match status" value="1"/>
</dbReference>
<evidence type="ECO:0000256" key="1">
    <source>
        <dbReference type="ARBA" id="ARBA00003236"/>
    </source>
</evidence>
<organism evidence="7 8">
    <name type="scientific">Salipiger pallidus</name>
    <dbReference type="NCBI Taxonomy" id="1775170"/>
    <lineage>
        <taxon>Bacteria</taxon>
        <taxon>Pseudomonadati</taxon>
        <taxon>Pseudomonadota</taxon>
        <taxon>Alphaproteobacteria</taxon>
        <taxon>Rhodobacterales</taxon>
        <taxon>Roseobacteraceae</taxon>
        <taxon>Salipiger</taxon>
    </lineage>
</organism>
<protein>
    <recommendedName>
        <fullName evidence="3">Chitooligosaccharide deacetylase</fullName>
    </recommendedName>
    <alternativeName>
        <fullName evidence="5">Nodulation protein B</fullName>
    </alternativeName>
</protein>
<gene>
    <name evidence="7" type="primary">hfsH</name>
    <name evidence="7" type="ORF">GCM10011415_06820</name>
</gene>
<comment type="caution">
    <text evidence="7">The sequence shown here is derived from an EMBL/GenBank/DDBJ whole genome shotgun (WGS) entry which is preliminary data.</text>
</comment>
<dbReference type="Gene3D" id="3.20.20.370">
    <property type="entry name" value="Glycoside hydrolase/deacetylase"/>
    <property type="match status" value="1"/>
</dbReference>
<dbReference type="AlphaFoldDB" id="A0A8J2ZGZ6"/>
<accession>A0A8J2ZGZ6</accession>
<feature type="domain" description="NodB homology" evidence="6">
    <location>
        <begin position="35"/>
        <end position="239"/>
    </location>
</feature>
<dbReference type="GO" id="GO:0016810">
    <property type="term" value="F:hydrolase activity, acting on carbon-nitrogen (but not peptide) bonds"/>
    <property type="evidence" value="ECO:0007669"/>
    <property type="project" value="InterPro"/>
</dbReference>
<dbReference type="PANTHER" id="PTHR34216">
    <property type="match status" value="1"/>
</dbReference>
<dbReference type="SUPFAM" id="SSF88713">
    <property type="entry name" value="Glycoside hydrolase/deacetylase"/>
    <property type="match status" value="1"/>
</dbReference>
<proteinExistence type="inferred from homology"/>
<evidence type="ECO:0000256" key="3">
    <source>
        <dbReference type="ARBA" id="ARBA00020071"/>
    </source>
</evidence>
<dbReference type="PANTHER" id="PTHR34216:SF11">
    <property type="entry name" value="CHITOOLIGOSACCHARIDE DEACETYLASE"/>
    <property type="match status" value="1"/>
</dbReference>
<dbReference type="Pfam" id="PF01522">
    <property type="entry name" value="Polysacc_deac_1"/>
    <property type="match status" value="1"/>
</dbReference>
<dbReference type="Proteomes" id="UP000617145">
    <property type="component" value="Unassembled WGS sequence"/>
</dbReference>
<evidence type="ECO:0000256" key="2">
    <source>
        <dbReference type="ARBA" id="ARBA00010973"/>
    </source>
</evidence>
<dbReference type="GO" id="GO:0005975">
    <property type="term" value="P:carbohydrate metabolic process"/>
    <property type="evidence" value="ECO:0007669"/>
    <property type="project" value="InterPro"/>
</dbReference>
<dbReference type="RefSeq" id="WP_188788762.1">
    <property type="nucleotide sequence ID" value="NZ_BMJV01000001.1"/>
</dbReference>
<comment type="similarity">
    <text evidence="2">Belongs to the polysaccharide deacetylase family.</text>
</comment>
<dbReference type="CDD" id="cd10967">
    <property type="entry name" value="CE4_GLA_like_6s"/>
    <property type="match status" value="1"/>
</dbReference>
<reference evidence="7" key="2">
    <citation type="submission" date="2020-09" db="EMBL/GenBank/DDBJ databases">
        <authorList>
            <person name="Sun Q."/>
            <person name="Zhou Y."/>
        </authorList>
    </citation>
    <scope>NUCLEOTIDE SEQUENCE</scope>
    <source>
        <strain evidence="7">CGMCC 1.15762</strain>
    </source>
</reference>
<evidence type="ECO:0000313" key="8">
    <source>
        <dbReference type="Proteomes" id="UP000617145"/>
    </source>
</evidence>
<sequence length="256" mass="27356">MTPLRALPDRFRNAAAGYLARRAFRRMQPVSASGPLLALGFDDVPQSTAHIGAELLSAHGANATFYVSAGLSRTDTGWPCATHEDLVALVGEGHEIGCHGYAHIDYSKHSRTAIRADIDANARAFEAMGLRPARNFAYPFGRIAPRGKALCGAHFDSCRGVRPGLLQGGEADLALLPAAPFDQGTAQDALQLIDRLARDGGAAMLFSHAVTPSPSPYDCTPKQLETLLNRCAEHGVSVVTTAELVKRCFPGRSRRP</sequence>
<evidence type="ECO:0000256" key="4">
    <source>
        <dbReference type="ARBA" id="ARBA00022729"/>
    </source>
</evidence>
<name>A0A8J2ZGZ6_9RHOB</name>
<dbReference type="InterPro" id="IPR002509">
    <property type="entry name" value="NODB_dom"/>
</dbReference>
<dbReference type="EMBL" id="BMJV01000001">
    <property type="protein sequence ID" value="GGG63047.1"/>
    <property type="molecule type" value="Genomic_DNA"/>
</dbReference>
<keyword evidence="4" id="KW-0732">Signal</keyword>